<organism evidence="2">
    <name type="scientific">Mus musculus</name>
    <name type="common">Mouse</name>
    <dbReference type="NCBI Taxonomy" id="10090"/>
    <lineage>
        <taxon>Eukaryota</taxon>
        <taxon>Metazoa</taxon>
        <taxon>Chordata</taxon>
        <taxon>Craniata</taxon>
        <taxon>Vertebrata</taxon>
        <taxon>Euteleostomi</taxon>
        <taxon>Mammalia</taxon>
        <taxon>Eutheria</taxon>
        <taxon>Euarchontoglires</taxon>
        <taxon>Glires</taxon>
        <taxon>Rodentia</taxon>
        <taxon>Myomorpha</taxon>
        <taxon>Muroidea</taxon>
        <taxon>Muridae</taxon>
        <taxon>Murinae</taxon>
        <taxon>Mus</taxon>
        <taxon>Mus</taxon>
    </lineage>
</organism>
<keyword evidence="1" id="KW-0732">Signal</keyword>
<sequence>MASFSVTYFLIILLLTSVVTEKWKLKQSQEVLTTSTDYTDFFIDCQSTEYVSNSVEKIFLDDHKENVLFEYKPNEGQCL</sequence>
<feature type="chain" id="PRO_5002725613" evidence="1">
    <location>
        <begin position="21"/>
        <end position="79"/>
    </location>
</feature>
<dbReference type="GO" id="GO:0005186">
    <property type="term" value="F:pheromone activity"/>
    <property type="evidence" value="ECO:0007669"/>
    <property type="project" value="InterPro"/>
</dbReference>
<dbReference type="AlphaFoldDB" id="A8R0V9"/>
<dbReference type="CDD" id="cd14250">
    <property type="entry name" value="ESP36_like"/>
    <property type="match status" value="1"/>
</dbReference>
<name>A8R0V9_MOUSE</name>
<reference evidence="2" key="1">
    <citation type="journal article" date="2007" name="Curr. Biol.">
        <title>Sex- and strain-specific expression and vomeronasal activity of mouse ESP family peptides.</title>
        <authorList>
            <person name="Kimoto H."/>
            <person name="Sato K."/>
            <person name="Nodari F."/>
            <person name="Haga S."/>
            <person name="Holy T.E."/>
            <person name="Touhara K."/>
        </authorList>
    </citation>
    <scope>NUCLEOTIDE SEQUENCE</scope>
    <source>
        <strain evidence="2">C57BL/6</strain>
    </source>
</reference>
<feature type="signal peptide" evidence="1">
    <location>
        <begin position="1"/>
        <end position="20"/>
    </location>
</feature>
<protein>
    <submittedName>
        <fullName evidence="2">Exocrine gland-secreting peptide 27</fullName>
    </submittedName>
</protein>
<gene>
    <name evidence="2" type="primary">Esp27</name>
</gene>
<dbReference type="InterPro" id="IPR032253">
    <property type="entry name" value="Esp1/Esp22"/>
</dbReference>
<dbReference type="EMBL" id="AB307006">
    <property type="protein sequence ID" value="BAF92742.1"/>
    <property type="molecule type" value="Genomic_DNA"/>
</dbReference>
<evidence type="ECO:0000313" key="2">
    <source>
        <dbReference type="EMBL" id="BAF92742.1"/>
    </source>
</evidence>
<dbReference type="Pfam" id="PF16590">
    <property type="entry name" value="ESP"/>
    <property type="match status" value="1"/>
</dbReference>
<proteinExistence type="predicted"/>
<dbReference type="GO" id="GO:0005615">
    <property type="term" value="C:extracellular space"/>
    <property type="evidence" value="ECO:0007669"/>
    <property type="project" value="InterPro"/>
</dbReference>
<accession>A8R0V9</accession>
<evidence type="ECO:0000256" key="1">
    <source>
        <dbReference type="SAM" id="SignalP"/>
    </source>
</evidence>